<protein>
    <recommendedName>
        <fullName evidence="4">Ferritin-like domain-containing protein</fullName>
    </recommendedName>
</protein>
<evidence type="ECO:0008006" key="4">
    <source>
        <dbReference type="Google" id="ProtNLM"/>
    </source>
</evidence>
<dbReference type="AlphaFoldDB" id="A0A8J6XGB3"/>
<sequence>MSLLSWVTRNRDELICLVLAWVFSKLPNRLSLLKKLEVGVFFFCWRQALQAQAEGNSTLNLILKEQAESEYHHAQAFCTLTGSKLELSADKLFNRESKNAQIWSTVNWDASESFQADGLSRKYYSAKAFFGGHQARDFSWENKLAFMTVLESFQACFYRKLLQFLPLKVGRSLLAICNEEANHSITLRMALAKMTDSSTATKLMRKWKQRLYLGLLILPLDLVGILLSVVMTNIKNAARTRLHNQSQSRQ</sequence>
<organism evidence="2 3">
    <name type="scientific">Iningainema tapete BLCC-T55</name>
    <dbReference type="NCBI Taxonomy" id="2748662"/>
    <lineage>
        <taxon>Bacteria</taxon>
        <taxon>Bacillati</taxon>
        <taxon>Cyanobacteriota</taxon>
        <taxon>Cyanophyceae</taxon>
        <taxon>Nostocales</taxon>
        <taxon>Scytonemataceae</taxon>
        <taxon>Iningainema tapete</taxon>
    </lineage>
</organism>
<comment type="caution">
    <text evidence="2">The sequence shown here is derived from an EMBL/GenBank/DDBJ whole genome shotgun (WGS) entry which is preliminary data.</text>
</comment>
<keyword evidence="1" id="KW-0812">Transmembrane</keyword>
<feature type="transmembrane region" description="Helical" evidence="1">
    <location>
        <begin position="211"/>
        <end position="231"/>
    </location>
</feature>
<dbReference type="Proteomes" id="UP000629098">
    <property type="component" value="Unassembled WGS sequence"/>
</dbReference>
<accession>A0A8J6XGB3</accession>
<gene>
    <name evidence="2" type="ORF">ICL16_03350</name>
</gene>
<keyword evidence="3" id="KW-1185">Reference proteome</keyword>
<proteinExistence type="predicted"/>
<evidence type="ECO:0000256" key="1">
    <source>
        <dbReference type="SAM" id="Phobius"/>
    </source>
</evidence>
<evidence type="ECO:0000313" key="3">
    <source>
        <dbReference type="Proteomes" id="UP000629098"/>
    </source>
</evidence>
<reference evidence="2" key="1">
    <citation type="submission" date="2020-09" db="EMBL/GenBank/DDBJ databases">
        <title>Iningainema tapete sp. nov. (Scytonemataceae, Cyanobacteria) from greenhouses in central Florida (USA) produces two types of nodularin with biosynthetic potential for microcystin-LR and anabaenopeptins.</title>
        <authorList>
            <person name="Berthold D.E."/>
            <person name="Lefler F.W."/>
            <person name="Huang I.-S."/>
            <person name="Abdulla H."/>
            <person name="Zimba P.V."/>
            <person name="Laughinghouse H.D. IV."/>
        </authorList>
    </citation>
    <scope>NUCLEOTIDE SEQUENCE</scope>
    <source>
        <strain evidence="2">BLCCT55</strain>
    </source>
</reference>
<dbReference type="RefSeq" id="WP_190825474.1">
    <property type="nucleotide sequence ID" value="NZ_CAWPPI010000013.1"/>
</dbReference>
<keyword evidence="1" id="KW-0472">Membrane</keyword>
<evidence type="ECO:0000313" key="2">
    <source>
        <dbReference type="EMBL" id="MBD2771184.1"/>
    </source>
</evidence>
<name>A0A8J6XGB3_9CYAN</name>
<dbReference type="EMBL" id="JACXAE010000013">
    <property type="protein sequence ID" value="MBD2771184.1"/>
    <property type="molecule type" value="Genomic_DNA"/>
</dbReference>
<keyword evidence="1" id="KW-1133">Transmembrane helix</keyword>